<proteinExistence type="predicted"/>
<accession>I4M8G0</accession>
<evidence type="ECO:0000259" key="7">
    <source>
        <dbReference type="Pfam" id="PF05154"/>
    </source>
</evidence>
<gene>
    <name evidence="8" type="ORF">CGSMWGv00703Dmash_03274</name>
</gene>
<feature type="domain" description="TM2" evidence="7">
    <location>
        <begin position="113"/>
        <end position="168"/>
    </location>
</feature>
<dbReference type="PATRIC" id="fig|698960.3.peg.646"/>
<keyword evidence="3 6" id="KW-1133">Transmembrane helix</keyword>
<evidence type="ECO:0000256" key="5">
    <source>
        <dbReference type="SAM" id="MobiDB-lite"/>
    </source>
</evidence>
<comment type="subcellular location">
    <subcellularLocation>
        <location evidence="1">Membrane</location>
        <topology evidence="1">Multi-pass membrane protein</topology>
    </subcellularLocation>
</comment>
<evidence type="ECO:0000256" key="3">
    <source>
        <dbReference type="ARBA" id="ARBA00022989"/>
    </source>
</evidence>
<dbReference type="Proteomes" id="UP000033074">
    <property type="component" value="Unassembled WGS sequence"/>
</dbReference>
<dbReference type="AlphaFoldDB" id="I4M8G0"/>
<name>I4M8G0_9BIFI</name>
<dbReference type="GO" id="GO:0016020">
    <property type="term" value="C:membrane"/>
    <property type="evidence" value="ECO:0007669"/>
    <property type="project" value="UniProtKB-SubCell"/>
</dbReference>
<feature type="compositionally biased region" description="Low complexity" evidence="5">
    <location>
        <begin position="22"/>
        <end position="48"/>
    </location>
</feature>
<evidence type="ECO:0000256" key="1">
    <source>
        <dbReference type="ARBA" id="ARBA00004141"/>
    </source>
</evidence>
<evidence type="ECO:0000313" key="8">
    <source>
        <dbReference type="EMBL" id="EIK85500.1"/>
    </source>
</evidence>
<evidence type="ECO:0000256" key="4">
    <source>
        <dbReference type="ARBA" id="ARBA00023136"/>
    </source>
</evidence>
<dbReference type="InterPro" id="IPR007829">
    <property type="entry name" value="TM2"/>
</dbReference>
<evidence type="ECO:0000256" key="6">
    <source>
        <dbReference type="SAM" id="Phobius"/>
    </source>
</evidence>
<keyword evidence="4 6" id="KW-0472">Membrane</keyword>
<reference evidence="8 9" key="1">
    <citation type="journal article" date="2012" name="J. Bacteriol.">
        <title>Comparative Genomic Analyses of 17 Clinical Isolates of Gardnerella vaginalis Provide Evidence of Multiple Genetically Isolated Clades Consistent with Subspeciation into Genovars.</title>
        <authorList>
            <person name="Ahmed A."/>
            <person name="Earl J."/>
            <person name="Retchless A."/>
            <person name="Hillier S."/>
            <person name="Rabe L."/>
            <person name="Cherpes T."/>
            <person name="Powell E."/>
            <person name="Janto B."/>
            <person name="Eutsey R."/>
            <person name="Hiller N.L."/>
            <person name="Boissy R."/>
            <person name="Dahlgreen M."/>
            <person name="Hall B."/>
            <person name="Costerton J."/>
            <person name="Post J.C."/>
            <person name="Hu F."/>
            <person name="Ehrlich G."/>
        </authorList>
    </citation>
    <scope>NUCLEOTIDE SEQUENCE [LARGE SCALE GENOMIC DNA]</scope>
    <source>
        <strain evidence="8 9">00703Dmash</strain>
    </source>
</reference>
<dbReference type="RefSeq" id="WP_004134633.1">
    <property type="nucleotide sequence ID" value="NZ_ADEV01000008.1"/>
</dbReference>
<organism evidence="8 9">
    <name type="scientific">Gardnerella greenwoodii 00703Dmash</name>
    <dbReference type="NCBI Taxonomy" id="698960"/>
    <lineage>
        <taxon>Bacteria</taxon>
        <taxon>Bacillati</taxon>
        <taxon>Actinomycetota</taxon>
        <taxon>Actinomycetes</taxon>
        <taxon>Bifidobacteriales</taxon>
        <taxon>Bifidobacteriaceae</taxon>
        <taxon>Gardnerella</taxon>
        <taxon>Gardnerella greenwoodii</taxon>
    </lineage>
</organism>
<evidence type="ECO:0000313" key="9">
    <source>
        <dbReference type="Proteomes" id="UP000033074"/>
    </source>
</evidence>
<protein>
    <submittedName>
        <fullName evidence="8">Putative membrane protein</fullName>
    </submittedName>
</protein>
<feature type="region of interest" description="Disordered" evidence="5">
    <location>
        <begin position="1"/>
        <end position="53"/>
    </location>
</feature>
<dbReference type="EMBL" id="ADEV01000008">
    <property type="protein sequence ID" value="EIK85500.1"/>
    <property type="molecule type" value="Genomic_DNA"/>
</dbReference>
<sequence>MIIVSDLDNQTGDYSGSDGQAQYGQPQYNDQSQQYNQAQPQYNNQSQYGAQPQYNAQPQYGQTQYDQNSYAQPQYNAQPQYGQYSQSAPQYNQASSYSNYGSNNYSSNAYRSSRNKIAAGLLAIFLGALGVHNFYLGFKGKAIAQLLISILSFGLLAFVSGIWAFIEGICILCSQPGSKWHKDADGAELQD</sequence>
<feature type="transmembrane region" description="Helical" evidence="6">
    <location>
        <begin position="142"/>
        <end position="166"/>
    </location>
</feature>
<dbReference type="Pfam" id="PF05154">
    <property type="entry name" value="TM2"/>
    <property type="match status" value="1"/>
</dbReference>
<feature type="transmembrane region" description="Helical" evidence="6">
    <location>
        <begin position="117"/>
        <end position="136"/>
    </location>
</feature>
<evidence type="ECO:0000256" key="2">
    <source>
        <dbReference type="ARBA" id="ARBA00022692"/>
    </source>
</evidence>
<comment type="caution">
    <text evidence="8">The sequence shown here is derived from an EMBL/GenBank/DDBJ whole genome shotgun (WGS) entry which is preliminary data.</text>
</comment>
<keyword evidence="2 6" id="KW-0812">Transmembrane</keyword>
<feature type="compositionally biased region" description="Polar residues" evidence="5">
    <location>
        <begin position="7"/>
        <end position="20"/>
    </location>
</feature>